<gene>
    <name evidence="1" type="ORF">OLUC0939_LOCUS4149</name>
</gene>
<protein>
    <submittedName>
        <fullName evidence="1">Uncharacterized protein</fullName>
    </submittedName>
</protein>
<proteinExistence type="predicted"/>
<organism evidence="1">
    <name type="scientific">Ostreococcus sp. 'lucimarinus'</name>
    <dbReference type="NCBI Taxonomy" id="242159"/>
    <lineage>
        <taxon>Eukaryota</taxon>
        <taxon>Viridiplantae</taxon>
        <taxon>Chlorophyta</taxon>
        <taxon>Mamiellophyceae</taxon>
        <taxon>Mamiellales</taxon>
        <taxon>Bathycoccaceae</taxon>
        <taxon>Ostreococcus</taxon>
    </lineage>
</organism>
<sequence length="114" mass="13191">MSWYNIPLNASIGHADNPFTFIKALTKVEDYVVFKLDIDTPAVEVALIQQLMDDAELLERIDEFYFEHHVTGSPMQWHGWGDLRNSYSPLSTINDSYLVFSFLREKGVRAHAWV</sequence>
<reference evidence="1" key="1">
    <citation type="submission" date="2021-01" db="EMBL/GenBank/DDBJ databases">
        <authorList>
            <person name="Corre E."/>
            <person name="Pelletier E."/>
            <person name="Niang G."/>
            <person name="Scheremetjew M."/>
            <person name="Finn R."/>
            <person name="Kale V."/>
            <person name="Holt S."/>
            <person name="Cochrane G."/>
            <person name="Meng A."/>
            <person name="Brown T."/>
            <person name="Cohen L."/>
        </authorList>
    </citation>
    <scope>NUCLEOTIDE SEQUENCE</scope>
    <source>
        <strain evidence="1">Clade-A-BCC118000</strain>
    </source>
</reference>
<dbReference type="EMBL" id="HBDX01004818">
    <property type="protein sequence ID" value="CAD8223425.1"/>
    <property type="molecule type" value="Transcribed_RNA"/>
</dbReference>
<name>A0A6U0BPL9_9CHLO</name>
<evidence type="ECO:0000313" key="1">
    <source>
        <dbReference type="EMBL" id="CAD8223425.1"/>
    </source>
</evidence>
<dbReference type="AlphaFoldDB" id="A0A6U0BPL9"/>
<accession>A0A6U0BPL9</accession>